<dbReference type="RefSeq" id="WP_076632427.1">
    <property type="nucleotide sequence ID" value="NZ_CP016465.1"/>
</dbReference>
<dbReference type="EMBL" id="MKGH01000012">
    <property type="protein sequence ID" value="PKX78924.1"/>
    <property type="molecule type" value="Genomic_DNA"/>
</dbReference>
<evidence type="ECO:0000313" key="3">
    <source>
        <dbReference type="Proteomes" id="UP000234349"/>
    </source>
</evidence>
<evidence type="ECO:0000313" key="2">
    <source>
        <dbReference type="EMBL" id="PKX78924.1"/>
    </source>
</evidence>
<dbReference type="GO" id="GO:0016747">
    <property type="term" value="F:acyltransferase activity, transferring groups other than amino-acyl groups"/>
    <property type="evidence" value="ECO:0007669"/>
    <property type="project" value="InterPro"/>
</dbReference>
<dbReference type="SUPFAM" id="SSF55729">
    <property type="entry name" value="Acyl-CoA N-acyltransferases (Nat)"/>
    <property type="match status" value="1"/>
</dbReference>
<dbReference type="Gene3D" id="3.40.630.30">
    <property type="match status" value="1"/>
</dbReference>
<dbReference type="InterPro" id="IPR016181">
    <property type="entry name" value="Acyl_CoA_acyltransferase"/>
</dbReference>
<dbReference type="InterPro" id="IPR052564">
    <property type="entry name" value="N-acetyltrans/Recomb-assoc"/>
</dbReference>
<dbReference type="Pfam" id="PF13673">
    <property type="entry name" value="Acetyltransf_10"/>
    <property type="match status" value="1"/>
</dbReference>
<name>A0AAX0VC47_LATSK</name>
<comment type="caution">
    <text evidence="2">The sequence shown here is derived from an EMBL/GenBank/DDBJ whole genome shotgun (WGS) entry which is preliminary data.</text>
</comment>
<gene>
    <name evidence="2" type="ORF">CUR37_03565</name>
</gene>
<organism evidence="2 3">
    <name type="scientific">Latilactobacillus sakei</name>
    <name type="common">Lactobacillus sakei</name>
    <dbReference type="NCBI Taxonomy" id="1599"/>
    <lineage>
        <taxon>Bacteria</taxon>
        <taxon>Bacillati</taxon>
        <taxon>Bacillota</taxon>
        <taxon>Bacilli</taxon>
        <taxon>Lactobacillales</taxon>
        <taxon>Lactobacillaceae</taxon>
        <taxon>Latilactobacillus</taxon>
    </lineage>
</organism>
<sequence>MEIRRYQPGDCQAVAELFYKTVHTVNAGDYTKAQLAVWATGEPDLKQWDQSLQSHFSVVALENDNLIGFGDIDQAGYLDRLFVHADYQRRGVATAICHQLEQAVAGRVITHASITARPFFESRGYQVIREQQVARQGVLLTNFVMEKEQSSVD</sequence>
<feature type="domain" description="N-acetyltransferase" evidence="1">
    <location>
        <begin position="1"/>
        <end position="150"/>
    </location>
</feature>
<reference evidence="2 3" key="1">
    <citation type="submission" date="2016-09" db="EMBL/GenBank/DDBJ databases">
        <authorList>
            <person name="Inglin R.C."/>
        </authorList>
    </citation>
    <scope>NUCLEOTIDE SEQUENCE [LARGE SCALE GENOMIC DNA]</scope>
    <source>
        <strain evidence="2 3">RI-517</strain>
    </source>
</reference>
<dbReference type="InterPro" id="IPR000182">
    <property type="entry name" value="GNAT_dom"/>
</dbReference>
<accession>A0AAX0VC47</accession>
<dbReference type="PANTHER" id="PTHR43451:SF1">
    <property type="entry name" value="ACETYLTRANSFERASE"/>
    <property type="match status" value="1"/>
</dbReference>
<evidence type="ECO:0000259" key="1">
    <source>
        <dbReference type="PROSITE" id="PS51186"/>
    </source>
</evidence>
<dbReference type="Proteomes" id="UP000234349">
    <property type="component" value="Unassembled WGS sequence"/>
</dbReference>
<dbReference type="PROSITE" id="PS51186">
    <property type="entry name" value="GNAT"/>
    <property type="match status" value="1"/>
</dbReference>
<protein>
    <submittedName>
        <fullName evidence="2">GNAT family N-acetyltransferase</fullName>
    </submittedName>
</protein>
<dbReference type="CDD" id="cd04301">
    <property type="entry name" value="NAT_SF"/>
    <property type="match status" value="1"/>
</dbReference>
<dbReference type="AlphaFoldDB" id="A0AAX0VC47"/>
<dbReference type="PANTHER" id="PTHR43451">
    <property type="entry name" value="ACETYLTRANSFERASE (GNAT) FAMILY PROTEIN"/>
    <property type="match status" value="1"/>
</dbReference>
<proteinExistence type="predicted"/>